<dbReference type="PANTHER" id="PTHR30126">
    <property type="entry name" value="HTH-TYPE TRANSCRIPTIONAL REGULATOR"/>
    <property type="match status" value="1"/>
</dbReference>
<dbReference type="Gene3D" id="3.40.190.290">
    <property type="match status" value="1"/>
</dbReference>
<feature type="domain" description="HTH lysR-type" evidence="5">
    <location>
        <begin position="1"/>
        <end position="59"/>
    </location>
</feature>
<dbReference type="Pfam" id="PF03466">
    <property type="entry name" value="LysR_substrate"/>
    <property type="match status" value="1"/>
</dbReference>
<dbReference type="InterPro" id="IPR036388">
    <property type="entry name" value="WH-like_DNA-bd_sf"/>
</dbReference>
<comment type="similarity">
    <text evidence="1">Belongs to the LysR transcriptional regulatory family.</text>
</comment>
<keyword evidence="4" id="KW-0804">Transcription</keyword>
<evidence type="ECO:0000313" key="7">
    <source>
        <dbReference type="Proteomes" id="UP001589619"/>
    </source>
</evidence>
<dbReference type="InterPro" id="IPR000847">
    <property type="entry name" value="LysR_HTH_N"/>
</dbReference>
<proteinExistence type="inferred from homology"/>
<dbReference type="PROSITE" id="PS50931">
    <property type="entry name" value="HTH_LYSR"/>
    <property type="match status" value="1"/>
</dbReference>
<dbReference type="SUPFAM" id="SSF46785">
    <property type="entry name" value="Winged helix' DNA-binding domain"/>
    <property type="match status" value="1"/>
</dbReference>
<dbReference type="InterPro" id="IPR005119">
    <property type="entry name" value="LysR_subst-bd"/>
</dbReference>
<dbReference type="PANTHER" id="PTHR30126:SF39">
    <property type="entry name" value="HTH-TYPE TRANSCRIPTIONAL REGULATOR CYSL"/>
    <property type="match status" value="1"/>
</dbReference>
<comment type="caution">
    <text evidence="6">The sequence shown here is derived from an EMBL/GenBank/DDBJ whole genome shotgun (WGS) entry which is preliminary data.</text>
</comment>
<sequence>MNLQQLRVFVHAVQLQKLYLVAEKLGITQPTVTFHLNKLQEELGVALFHTKSYHVIRLTDAGRSLYHYASQISHMSSEIASLMDEYRELQAGRLSIGSTHTPATYMLPPLLAELKRQYPRLSIMLDVKPAPPILEKIKQFELDIGIISQTKVEDPELESEMLVKDDLVVVLYPGHPLEQEETLTPDMLARHPFVSHEAGSISRRLIDRWMERHRLALDISMEVSGSEALKAAVMHRIGFAIVSEASVKQDMREGKLNIRPIPGWSSDRYIFAVRHKNKLATPAVDMFWHNLTRRFSF</sequence>
<protein>
    <submittedName>
        <fullName evidence="6">LysR substrate-binding domain-containing protein</fullName>
    </submittedName>
</protein>
<evidence type="ECO:0000256" key="1">
    <source>
        <dbReference type="ARBA" id="ARBA00009437"/>
    </source>
</evidence>
<keyword evidence="7" id="KW-1185">Reference proteome</keyword>
<dbReference type="SUPFAM" id="SSF53850">
    <property type="entry name" value="Periplasmic binding protein-like II"/>
    <property type="match status" value="1"/>
</dbReference>
<name>A0ABV5VTH5_9BACL</name>
<keyword evidence="2" id="KW-0805">Transcription regulation</keyword>
<keyword evidence="3" id="KW-0238">DNA-binding</keyword>
<evidence type="ECO:0000313" key="6">
    <source>
        <dbReference type="EMBL" id="MFB9751571.1"/>
    </source>
</evidence>
<evidence type="ECO:0000256" key="2">
    <source>
        <dbReference type="ARBA" id="ARBA00023015"/>
    </source>
</evidence>
<organism evidence="6 7">
    <name type="scientific">Paenibacillus hodogayensis</name>
    <dbReference type="NCBI Taxonomy" id="279208"/>
    <lineage>
        <taxon>Bacteria</taxon>
        <taxon>Bacillati</taxon>
        <taxon>Bacillota</taxon>
        <taxon>Bacilli</taxon>
        <taxon>Bacillales</taxon>
        <taxon>Paenibacillaceae</taxon>
        <taxon>Paenibacillus</taxon>
    </lineage>
</organism>
<dbReference type="Gene3D" id="1.10.10.10">
    <property type="entry name" value="Winged helix-like DNA-binding domain superfamily/Winged helix DNA-binding domain"/>
    <property type="match status" value="1"/>
</dbReference>
<evidence type="ECO:0000259" key="5">
    <source>
        <dbReference type="PROSITE" id="PS50931"/>
    </source>
</evidence>
<dbReference type="Pfam" id="PF00126">
    <property type="entry name" value="HTH_1"/>
    <property type="match status" value="1"/>
</dbReference>
<gene>
    <name evidence="6" type="ORF">ACFFNY_08310</name>
</gene>
<dbReference type="Proteomes" id="UP001589619">
    <property type="component" value="Unassembled WGS sequence"/>
</dbReference>
<accession>A0ABV5VTH5</accession>
<dbReference type="InterPro" id="IPR036390">
    <property type="entry name" value="WH_DNA-bd_sf"/>
</dbReference>
<evidence type="ECO:0000256" key="3">
    <source>
        <dbReference type="ARBA" id="ARBA00023125"/>
    </source>
</evidence>
<evidence type="ECO:0000256" key="4">
    <source>
        <dbReference type="ARBA" id="ARBA00023163"/>
    </source>
</evidence>
<dbReference type="EMBL" id="JBHMAG010000007">
    <property type="protein sequence ID" value="MFB9751571.1"/>
    <property type="molecule type" value="Genomic_DNA"/>
</dbReference>
<dbReference type="RefSeq" id="WP_344912211.1">
    <property type="nucleotide sequence ID" value="NZ_BAAAYO010000010.1"/>
</dbReference>
<reference evidence="6 7" key="1">
    <citation type="submission" date="2024-09" db="EMBL/GenBank/DDBJ databases">
        <authorList>
            <person name="Sun Q."/>
            <person name="Mori K."/>
        </authorList>
    </citation>
    <scope>NUCLEOTIDE SEQUENCE [LARGE SCALE GENOMIC DNA]</scope>
    <source>
        <strain evidence="6 7">JCM 12520</strain>
    </source>
</reference>